<feature type="domain" description="Glycosyltransferase 2-like" evidence="5">
    <location>
        <begin position="634"/>
        <end position="762"/>
    </location>
</feature>
<gene>
    <name evidence="6" type="ORF">LCGC14_1814440</name>
</gene>
<feature type="region of interest" description="Disordered" evidence="4">
    <location>
        <begin position="179"/>
        <end position="207"/>
    </location>
</feature>
<dbReference type="InterPro" id="IPR001173">
    <property type="entry name" value="Glyco_trans_2-like"/>
</dbReference>
<dbReference type="CDD" id="cd04186">
    <property type="entry name" value="GT_2_like_c"/>
    <property type="match status" value="1"/>
</dbReference>
<evidence type="ECO:0000256" key="3">
    <source>
        <dbReference type="ARBA" id="ARBA00022679"/>
    </source>
</evidence>
<accession>A0A0F9H8W7</accession>
<evidence type="ECO:0000256" key="4">
    <source>
        <dbReference type="SAM" id="MobiDB-lite"/>
    </source>
</evidence>
<comment type="caution">
    <text evidence="6">The sequence shown here is derived from an EMBL/GenBank/DDBJ whole genome shotgun (WGS) entry which is preliminary data.</text>
</comment>
<proteinExistence type="inferred from homology"/>
<name>A0A0F9H8W7_9ZZZZ</name>
<dbReference type="InterPro" id="IPR029044">
    <property type="entry name" value="Nucleotide-diphossugar_trans"/>
</dbReference>
<reference evidence="6" key="1">
    <citation type="journal article" date="2015" name="Nature">
        <title>Complex archaea that bridge the gap between prokaryotes and eukaryotes.</title>
        <authorList>
            <person name="Spang A."/>
            <person name="Saw J.H."/>
            <person name="Jorgensen S.L."/>
            <person name="Zaremba-Niedzwiedzka K."/>
            <person name="Martijn J."/>
            <person name="Lind A.E."/>
            <person name="van Eijk R."/>
            <person name="Schleper C."/>
            <person name="Guy L."/>
            <person name="Ettema T.J."/>
        </authorList>
    </citation>
    <scope>NUCLEOTIDE SEQUENCE</scope>
</reference>
<evidence type="ECO:0000256" key="2">
    <source>
        <dbReference type="ARBA" id="ARBA00022676"/>
    </source>
</evidence>
<dbReference type="SUPFAM" id="SSF53756">
    <property type="entry name" value="UDP-Glycosyltransferase/glycogen phosphorylase"/>
    <property type="match status" value="1"/>
</dbReference>
<dbReference type="Gene3D" id="3.40.50.2000">
    <property type="entry name" value="Glycogen Phosphorylase B"/>
    <property type="match status" value="1"/>
</dbReference>
<dbReference type="EMBL" id="LAZR01017678">
    <property type="protein sequence ID" value="KKL99436.1"/>
    <property type="molecule type" value="Genomic_DNA"/>
</dbReference>
<keyword evidence="2" id="KW-0328">Glycosyltransferase</keyword>
<evidence type="ECO:0000259" key="5">
    <source>
        <dbReference type="Pfam" id="PF00535"/>
    </source>
</evidence>
<comment type="similarity">
    <text evidence="1">Belongs to the glycosyltransferase 2 family.</text>
</comment>
<dbReference type="Pfam" id="PF00535">
    <property type="entry name" value="Glycos_transf_2"/>
    <property type="match status" value="1"/>
</dbReference>
<organism evidence="6">
    <name type="scientific">marine sediment metagenome</name>
    <dbReference type="NCBI Taxonomy" id="412755"/>
    <lineage>
        <taxon>unclassified sequences</taxon>
        <taxon>metagenomes</taxon>
        <taxon>ecological metagenomes</taxon>
    </lineage>
</organism>
<dbReference type="AlphaFoldDB" id="A0A0F9H8W7"/>
<dbReference type="Pfam" id="PF13692">
    <property type="entry name" value="Glyco_trans_1_4"/>
    <property type="match status" value="1"/>
</dbReference>
<sequence>GATLDPAPGAWQDITGAFLRAPDPDGHETRLLIDLPQDSRVTLALVETRWFDAAPEAESRLAARLQSDEVVPLAGFTARTHPVEDVAAQAGAPAVFASHVALDDLSLDGWVLAGTGGRATPGAPEVMLRAGTRRLGLAANCPAAPMPGLRLDCGFAADVLPLLTEAEFETGLPAQISCHLRPAGADGPDQPNFDQSGPDPSDLAPAFAGVPVPAASAWLHPERAGDKADRQEALLFDWPADPGRDPYRRLLARGMARTVTAPGGLDAAIARLEAEKGRRVSLHLHALPPLLEGAQSAAQAEEIRERLTARLRYFVHLGGTLLWTVHDLPDLDGADAARPPFNQPDRPAPPFTKTLHALGHDIAALARVVHVHGQALVAPLVALWPVPAERIVVAPHPSYIGHYPDYVTRAEARARLDLPRDVPVFLLFGRVGPDKPIERALAAFAALRRETPEAHLLVVGMSVRADHKGMLRRRFGALPNVHVTETQVSDPALQWYHKAADWSLNPYERATTPGAMICAMSFGLPAIAPRLGMLPDLVRPGETGLLYDPEAPDGLEQALIAATRTEPQATAEMGARARERVARQSWSALGHTLETALAARWPSRRISLPFEDRTRGAVLLGRPFPPERPAATAVIVLNYGDGEDAARLIGSLRAQTVQDFDIYLVDNASPEMSAGDLAVRFGDVHVLRLNENLGYAGGNNAALRLIADLPYAYLWILNPDITAPPEALACHLQAAEAHPDHAIFGPVLRRSADERRVASAGSRLSFEGGLSTGNLYAGELLEVLPDAPYEADFLTGAALFLRRAILDEIGLIPERYFLYFEETDWLVGAARKGHPSLVVPQVRLTHHKRSEAGDLPATYYFYYYLRNSLLFEARMGPGDSALVAA</sequence>
<keyword evidence="3" id="KW-0808">Transferase</keyword>
<dbReference type="PANTHER" id="PTHR43179:SF12">
    <property type="entry name" value="GALACTOFURANOSYLTRANSFERASE GLFT2"/>
    <property type="match status" value="1"/>
</dbReference>
<feature type="non-terminal residue" evidence="6">
    <location>
        <position position="885"/>
    </location>
</feature>
<evidence type="ECO:0000313" key="6">
    <source>
        <dbReference type="EMBL" id="KKL99436.1"/>
    </source>
</evidence>
<dbReference type="PANTHER" id="PTHR43179">
    <property type="entry name" value="RHAMNOSYLTRANSFERASE WBBL"/>
    <property type="match status" value="1"/>
</dbReference>
<feature type="non-terminal residue" evidence="6">
    <location>
        <position position="1"/>
    </location>
</feature>
<evidence type="ECO:0000256" key="1">
    <source>
        <dbReference type="ARBA" id="ARBA00006739"/>
    </source>
</evidence>
<dbReference type="SUPFAM" id="SSF53448">
    <property type="entry name" value="Nucleotide-diphospho-sugar transferases"/>
    <property type="match status" value="1"/>
</dbReference>
<dbReference type="Gene3D" id="3.90.550.10">
    <property type="entry name" value="Spore Coat Polysaccharide Biosynthesis Protein SpsA, Chain A"/>
    <property type="match status" value="1"/>
</dbReference>
<dbReference type="CDD" id="cd03801">
    <property type="entry name" value="GT4_PimA-like"/>
    <property type="match status" value="1"/>
</dbReference>
<protein>
    <recommendedName>
        <fullName evidence="5">Glycosyltransferase 2-like domain-containing protein</fullName>
    </recommendedName>
</protein>
<dbReference type="GO" id="GO:0016757">
    <property type="term" value="F:glycosyltransferase activity"/>
    <property type="evidence" value="ECO:0007669"/>
    <property type="project" value="UniProtKB-KW"/>
</dbReference>